<dbReference type="Proteomes" id="UP000239156">
    <property type="component" value="Unassembled WGS sequence"/>
</dbReference>
<proteinExistence type="predicted"/>
<name>A0A2S4VS00_9BASI</name>
<reference evidence="1" key="1">
    <citation type="submission" date="2017-12" db="EMBL/GenBank/DDBJ databases">
        <title>Gene loss provides genomic basis for host adaptation in cereal stripe rust fungi.</title>
        <authorList>
            <person name="Xia C."/>
        </authorList>
    </citation>
    <scope>NUCLEOTIDE SEQUENCE [LARGE SCALE GENOMIC DNA]</scope>
    <source>
        <strain evidence="1">93-210</strain>
    </source>
</reference>
<dbReference type="AlphaFoldDB" id="A0A2S4VS00"/>
<evidence type="ECO:0000313" key="1">
    <source>
        <dbReference type="EMBL" id="POW12180.1"/>
    </source>
</evidence>
<protein>
    <submittedName>
        <fullName evidence="1">Uncharacterized protein</fullName>
    </submittedName>
</protein>
<keyword evidence="2" id="KW-1185">Reference proteome</keyword>
<gene>
    <name evidence="1" type="ORF">PSTT_04773</name>
</gene>
<dbReference type="VEuPathDB" id="FungiDB:PSTT_04773"/>
<organism evidence="1 2">
    <name type="scientific">Puccinia striiformis</name>
    <dbReference type="NCBI Taxonomy" id="27350"/>
    <lineage>
        <taxon>Eukaryota</taxon>
        <taxon>Fungi</taxon>
        <taxon>Dikarya</taxon>
        <taxon>Basidiomycota</taxon>
        <taxon>Pucciniomycotina</taxon>
        <taxon>Pucciniomycetes</taxon>
        <taxon>Pucciniales</taxon>
        <taxon>Pucciniaceae</taxon>
        <taxon>Puccinia</taxon>
    </lineage>
</organism>
<evidence type="ECO:0000313" key="2">
    <source>
        <dbReference type="Proteomes" id="UP000239156"/>
    </source>
</evidence>
<accession>A0A2S4VS00</accession>
<dbReference type="VEuPathDB" id="FungiDB:PSHT_09872"/>
<sequence length="372" mass="41540">MADTPSRSGNSPTIPYLPDDSYCAWFRLVIKAQHAALFQSEANRRATWEAAKDKPPCCTRLDKGELDLQKFCTSEDPKFSGPPLMIKPFVKWVSGLQIFFTTKNVTKASEKINVIVGLINDSNLLKFYANKVSDYLPGSWEAFKTHMLQVALLLNWQMELQKPIHQLAMIPTESFMDYSTRARTLQTLANFNATDAMKIADNNLAQFLIFGLPQDLQDRVTEHQIMEKLPFESSYFRQRGQCHFCKKPCGNAAGACPGPIDKKYIPIPDLFITPPKPANYSPPRAWSNSTSAPGQPTNPPAAALALVQEALAEDGLFNYLFEDSKGCYGHLDAAVIAGLEELHTQRGKNKDKKAKEDAKNWAENFANKIATS</sequence>
<comment type="caution">
    <text evidence="1">The sequence shown here is derived from an EMBL/GenBank/DDBJ whole genome shotgun (WGS) entry which is preliminary data.</text>
</comment>
<dbReference type="EMBL" id="PKSL01000033">
    <property type="protein sequence ID" value="POW12180.1"/>
    <property type="molecule type" value="Genomic_DNA"/>
</dbReference>